<evidence type="ECO:0000313" key="4">
    <source>
        <dbReference type="Proteomes" id="UP001295684"/>
    </source>
</evidence>
<feature type="transmembrane region" description="Helical" evidence="2">
    <location>
        <begin position="79"/>
        <end position="103"/>
    </location>
</feature>
<dbReference type="Proteomes" id="UP001295684">
    <property type="component" value="Unassembled WGS sequence"/>
</dbReference>
<dbReference type="AlphaFoldDB" id="A0AAD2D759"/>
<keyword evidence="4" id="KW-1185">Reference proteome</keyword>
<keyword evidence="2" id="KW-1133">Transmembrane helix</keyword>
<comment type="caution">
    <text evidence="3">The sequence shown here is derived from an EMBL/GenBank/DDBJ whole genome shotgun (WGS) entry which is preliminary data.</text>
</comment>
<evidence type="ECO:0000313" key="3">
    <source>
        <dbReference type="EMBL" id="CAI2382265.1"/>
    </source>
</evidence>
<evidence type="ECO:0000256" key="2">
    <source>
        <dbReference type="SAM" id="Phobius"/>
    </source>
</evidence>
<name>A0AAD2D759_EUPCR</name>
<keyword evidence="1" id="KW-0175">Coiled coil</keyword>
<protein>
    <submittedName>
        <fullName evidence="3">Uncharacterized protein</fullName>
    </submittedName>
</protein>
<organism evidence="3 4">
    <name type="scientific">Euplotes crassus</name>
    <dbReference type="NCBI Taxonomy" id="5936"/>
    <lineage>
        <taxon>Eukaryota</taxon>
        <taxon>Sar</taxon>
        <taxon>Alveolata</taxon>
        <taxon>Ciliophora</taxon>
        <taxon>Intramacronucleata</taxon>
        <taxon>Spirotrichea</taxon>
        <taxon>Hypotrichia</taxon>
        <taxon>Euplotida</taxon>
        <taxon>Euplotidae</taxon>
        <taxon>Moneuplotes</taxon>
    </lineage>
</organism>
<keyword evidence="2" id="KW-0812">Transmembrane</keyword>
<accession>A0AAD2D759</accession>
<sequence>MAGICYTYVFFLITSFHWLVFRLIYDDGRTYKDIIDPTTIDHNEYKDTIVAWYRNDTDVASLHEQFAYEMAEKFPDIHVYFTIIITIWVATMPLFFGIIMWFYCYEKHNLGDPMERARKELALEREKIRQLREEKKKDQKKDD</sequence>
<evidence type="ECO:0000256" key="1">
    <source>
        <dbReference type="SAM" id="Coils"/>
    </source>
</evidence>
<keyword evidence="2" id="KW-0472">Membrane</keyword>
<gene>
    <name evidence="3" type="ORF">ECRASSUSDP1_LOCUS23735</name>
</gene>
<reference evidence="3" key="1">
    <citation type="submission" date="2023-07" db="EMBL/GenBank/DDBJ databases">
        <authorList>
            <consortium name="AG Swart"/>
            <person name="Singh M."/>
            <person name="Singh A."/>
            <person name="Seah K."/>
            <person name="Emmerich C."/>
        </authorList>
    </citation>
    <scope>NUCLEOTIDE SEQUENCE</scope>
    <source>
        <strain evidence="3">DP1</strain>
    </source>
</reference>
<dbReference type="EMBL" id="CAMPGE010024425">
    <property type="protein sequence ID" value="CAI2382265.1"/>
    <property type="molecule type" value="Genomic_DNA"/>
</dbReference>
<feature type="coiled-coil region" evidence="1">
    <location>
        <begin position="114"/>
        <end position="141"/>
    </location>
</feature>
<proteinExistence type="predicted"/>
<feature type="transmembrane region" description="Helical" evidence="2">
    <location>
        <begin position="6"/>
        <end position="25"/>
    </location>
</feature>